<evidence type="ECO:0000256" key="2">
    <source>
        <dbReference type="ARBA" id="ARBA00022670"/>
    </source>
</evidence>
<dbReference type="GO" id="GO:0006508">
    <property type="term" value="P:proteolysis"/>
    <property type="evidence" value="ECO:0007669"/>
    <property type="project" value="UniProtKB-KW"/>
</dbReference>
<evidence type="ECO:0000313" key="6">
    <source>
        <dbReference type="Proteomes" id="UP000010420"/>
    </source>
</evidence>
<organism evidence="5 6">
    <name type="scientific">Clostridium celatum DSM 1785</name>
    <dbReference type="NCBI Taxonomy" id="545697"/>
    <lineage>
        <taxon>Bacteria</taxon>
        <taxon>Bacillati</taxon>
        <taxon>Bacillota</taxon>
        <taxon>Clostridia</taxon>
        <taxon>Eubacteriales</taxon>
        <taxon>Clostridiaceae</taxon>
        <taxon>Clostridium</taxon>
    </lineage>
</organism>
<accession>L1QEZ9</accession>
<sequence length="192" mass="22148">MDNKLHIEGYVNISDKKSRVLHENGIKFIEEVEPRCFQRALGRADNIELLLNHDPNKKLGSLREGNITLKEDNIGLYIRADIENEDAIKAYDEGGFSGFSYGFTTINDKYRDWDSGLKLRTLKDINLIEVSLLDSKTTPAYYGTMVNAETRELNTKEVRNFVADELEEIDNSRELKELREYAEIIEEVLELI</sequence>
<dbReference type="Proteomes" id="UP000010420">
    <property type="component" value="Unassembled WGS sequence"/>
</dbReference>
<keyword evidence="6" id="KW-1185">Reference proteome</keyword>
<dbReference type="PATRIC" id="fig|545697.3.peg.1715"/>
<evidence type="ECO:0000256" key="1">
    <source>
        <dbReference type="ARBA" id="ARBA00022612"/>
    </source>
</evidence>
<name>L1QEZ9_9CLOT</name>
<dbReference type="EMBL" id="AMEZ01000053">
    <property type="protein sequence ID" value="EKY26558.1"/>
    <property type="molecule type" value="Genomic_DNA"/>
</dbReference>
<gene>
    <name evidence="5" type="ORF">HMPREF0216_01743</name>
</gene>
<dbReference type="InterPro" id="IPR054613">
    <property type="entry name" value="Peptidase_S78_dom"/>
</dbReference>
<evidence type="ECO:0000313" key="5">
    <source>
        <dbReference type="EMBL" id="EKY26558.1"/>
    </source>
</evidence>
<reference evidence="5 6" key="1">
    <citation type="submission" date="2012-05" db="EMBL/GenBank/DDBJ databases">
        <authorList>
            <person name="Weinstock G."/>
            <person name="Sodergren E."/>
            <person name="Lobos E.A."/>
            <person name="Fulton L."/>
            <person name="Fulton R."/>
            <person name="Courtney L."/>
            <person name="Fronick C."/>
            <person name="O'Laughlin M."/>
            <person name="Godfrey J."/>
            <person name="Wilson R.M."/>
            <person name="Miner T."/>
            <person name="Farmer C."/>
            <person name="Delehaunty K."/>
            <person name="Cordes M."/>
            <person name="Minx P."/>
            <person name="Tomlinson C."/>
            <person name="Chen J."/>
            <person name="Wollam A."/>
            <person name="Pepin K.H."/>
            <person name="Bhonagiri V."/>
            <person name="Zhang X."/>
            <person name="Suruliraj S."/>
            <person name="Warren W."/>
            <person name="Mitreva M."/>
            <person name="Mardis E.R."/>
            <person name="Wilson R.K."/>
        </authorList>
    </citation>
    <scope>NUCLEOTIDE SEQUENCE [LARGE SCALE GENOMIC DNA]</scope>
    <source>
        <strain evidence="5 6">DSM 1785</strain>
    </source>
</reference>
<keyword evidence="3" id="KW-0378">Hydrolase</keyword>
<evidence type="ECO:0000256" key="3">
    <source>
        <dbReference type="ARBA" id="ARBA00022801"/>
    </source>
</evidence>
<keyword evidence="2 5" id="KW-0645">Protease</keyword>
<dbReference type="HOGENOM" id="CLU_097078_1_0_9"/>
<dbReference type="NCBIfam" id="TIGR01543">
    <property type="entry name" value="proheadase_HK97"/>
    <property type="match status" value="1"/>
</dbReference>
<comment type="caution">
    <text evidence="5">The sequence shown here is derived from an EMBL/GenBank/DDBJ whole genome shotgun (WGS) entry which is preliminary data.</text>
</comment>
<evidence type="ECO:0000259" key="4">
    <source>
        <dbReference type="Pfam" id="PF04586"/>
    </source>
</evidence>
<protein>
    <submittedName>
        <fullName evidence="5">Phage prohead protease, HK97 family</fullName>
    </submittedName>
</protein>
<feature type="domain" description="Prohead serine protease" evidence="4">
    <location>
        <begin position="4"/>
        <end position="155"/>
    </location>
</feature>
<dbReference type="InterPro" id="IPR006433">
    <property type="entry name" value="Prohead_protease"/>
</dbReference>
<proteinExistence type="predicted"/>
<keyword evidence="1" id="KW-1188">Viral release from host cell</keyword>
<dbReference type="eggNOG" id="COG3740">
    <property type="taxonomic scope" value="Bacteria"/>
</dbReference>
<dbReference type="STRING" id="545697.HMPREF0216_01743"/>
<dbReference type="AlphaFoldDB" id="L1QEZ9"/>
<dbReference type="Pfam" id="PF04586">
    <property type="entry name" value="Peptidase_S78"/>
    <property type="match status" value="1"/>
</dbReference>
<dbReference type="GO" id="GO:0008233">
    <property type="term" value="F:peptidase activity"/>
    <property type="evidence" value="ECO:0007669"/>
    <property type="project" value="UniProtKB-KW"/>
</dbReference>